<reference evidence="2 3" key="1">
    <citation type="submission" date="2014-10" db="EMBL/GenBank/DDBJ databases">
        <title>Draft genome of the hookworm Ancylostoma caninum.</title>
        <authorList>
            <person name="Mitreva M."/>
        </authorList>
    </citation>
    <scope>NUCLEOTIDE SEQUENCE [LARGE SCALE GENOMIC DNA]</scope>
    <source>
        <strain evidence="2 3">Baltimore</strain>
    </source>
</reference>
<dbReference type="OrthoDB" id="5820037at2759"/>
<organism evidence="2 3">
    <name type="scientific">Ancylostoma caninum</name>
    <name type="common">Dog hookworm</name>
    <dbReference type="NCBI Taxonomy" id="29170"/>
    <lineage>
        <taxon>Eukaryota</taxon>
        <taxon>Metazoa</taxon>
        <taxon>Ecdysozoa</taxon>
        <taxon>Nematoda</taxon>
        <taxon>Chromadorea</taxon>
        <taxon>Rhabditida</taxon>
        <taxon>Rhabditina</taxon>
        <taxon>Rhabditomorpha</taxon>
        <taxon>Strongyloidea</taxon>
        <taxon>Ancylostomatidae</taxon>
        <taxon>Ancylostomatinae</taxon>
        <taxon>Ancylostoma</taxon>
    </lineage>
</organism>
<gene>
    <name evidence="2" type="ORF">ANCCAN_08162</name>
</gene>
<evidence type="ECO:0000259" key="1">
    <source>
        <dbReference type="SMART" id="SM00198"/>
    </source>
</evidence>
<dbReference type="CDD" id="cd05380">
    <property type="entry name" value="CAP_euk"/>
    <property type="match status" value="2"/>
</dbReference>
<dbReference type="SMART" id="SM00198">
    <property type="entry name" value="SCP"/>
    <property type="match status" value="1"/>
</dbReference>
<keyword evidence="3" id="KW-1185">Reference proteome</keyword>
<dbReference type="Proteomes" id="UP000252519">
    <property type="component" value="Unassembled WGS sequence"/>
</dbReference>
<dbReference type="AlphaFoldDB" id="A0A368GSA1"/>
<dbReference type="SUPFAM" id="SSF55797">
    <property type="entry name" value="PR-1-like"/>
    <property type="match status" value="2"/>
</dbReference>
<sequence>MIADSWREEVLKVQNTNRRRLAKNQQQGSQGLLPSAKDMNELMWDCSIEEMARTVTTACTDPATKIANYGVVSKMISVKASSCNVTTDVVKEVKTIWKNGAAKQADQAKVPDNDDFSQMAYAKTNGVGCSYNWCSGKLYFACYYNQDGTTANPDLYDAGNGVAETCATCAANNKCFDYLCKEDLPAVEPTSTICTDPNLQNVKLMTDELRNTALNMHNYYRRLLASGWAKDKQLTYAKPATAMPKLEYDCDVEDKIMNTLKDCGGIAATPAGAQTNNFKLFTPYTSTREEALSKVIEDWWSYLEKTGMTDNKYDSNNAGMVTFANMAYDQTTKVGCGVKVCQNTGNIEVQCGYVMNPIITDDDPIYNSGKPCSKCGKLNPAKTCSKLGGLCE</sequence>
<accession>A0A368GSA1</accession>
<evidence type="ECO:0000313" key="2">
    <source>
        <dbReference type="EMBL" id="RCN45865.1"/>
    </source>
</evidence>
<proteinExistence type="predicted"/>
<dbReference type="Gene3D" id="3.40.33.10">
    <property type="entry name" value="CAP"/>
    <property type="match status" value="2"/>
</dbReference>
<dbReference type="InterPro" id="IPR035940">
    <property type="entry name" value="CAP_sf"/>
</dbReference>
<dbReference type="PANTHER" id="PTHR10334">
    <property type="entry name" value="CYSTEINE-RICH SECRETORY PROTEIN-RELATED"/>
    <property type="match status" value="1"/>
</dbReference>
<comment type="caution">
    <text evidence="2">The sequence shown here is derived from an EMBL/GenBank/DDBJ whole genome shotgun (WGS) entry which is preliminary data.</text>
</comment>
<name>A0A368GSA1_ANCCA</name>
<evidence type="ECO:0000313" key="3">
    <source>
        <dbReference type="Proteomes" id="UP000252519"/>
    </source>
</evidence>
<dbReference type="InterPro" id="IPR001283">
    <property type="entry name" value="CRISP-related"/>
</dbReference>
<dbReference type="InterPro" id="IPR014044">
    <property type="entry name" value="CAP_dom"/>
</dbReference>
<feature type="domain" description="SCP" evidence="1">
    <location>
        <begin position="208"/>
        <end position="356"/>
    </location>
</feature>
<dbReference type="EMBL" id="JOJR01000091">
    <property type="protein sequence ID" value="RCN45865.1"/>
    <property type="molecule type" value="Genomic_DNA"/>
</dbReference>
<dbReference type="STRING" id="29170.A0A368GSA1"/>
<protein>
    <submittedName>
        <fullName evidence="2">SCP-like protein</fullName>
    </submittedName>
</protein>
<dbReference type="Pfam" id="PF00188">
    <property type="entry name" value="CAP"/>
    <property type="match status" value="2"/>
</dbReference>